<protein>
    <submittedName>
        <fullName evidence="1">Uncharacterized protein</fullName>
    </submittedName>
</protein>
<sequence length="203" mass="20487">MSQGTASIIGFGPRTTAAAIMGTTAQYVNVTSKSFPTGNILHNAIVSRNVINRANLTPSTSGISYSVTAIRPVFHTTTSKVTSVVSTSANDFDTISTTKDMIDNACNSSVMLKKVLTLGSAGTAKSFMMQNTQKVLSTGFASGVSAPPNVTIVSSGSGGIPSVPVAAVVSNGASPTSSTLSATHATLSALLASSGENIQPGKK</sequence>
<evidence type="ECO:0000313" key="1">
    <source>
        <dbReference type="EMBL" id="GBP69598.1"/>
    </source>
</evidence>
<proteinExistence type="predicted"/>
<keyword evidence="2" id="KW-1185">Reference proteome</keyword>
<dbReference type="EMBL" id="BGZK01001046">
    <property type="protein sequence ID" value="GBP69598.1"/>
    <property type="molecule type" value="Genomic_DNA"/>
</dbReference>
<comment type="caution">
    <text evidence="1">The sequence shown here is derived from an EMBL/GenBank/DDBJ whole genome shotgun (WGS) entry which is preliminary data.</text>
</comment>
<gene>
    <name evidence="1" type="ORF">EVAR_88684_1</name>
</gene>
<reference evidence="1 2" key="1">
    <citation type="journal article" date="2019" name="Commun. Biol.">
        <title>The bagworm genome reveals a unique fibroin gene that provides high tensile strength.</title>
        <authorList>
            <person name="Kono N."/>
            <person name="Nakamura H."/>
            <person name="Ohtoshi R."/>
            <person name="Tomita M."/>
            <person name="Numata K."/>
            <person name="Arakawa K."/>
        </authorList>
    </citation>
    <scope>NUCLEOTIDE SEQUENCE [LARGE SCALE GENOMIC DNA]</scope>
</reference>
<dbReference type="OrthoDB" id="7376781at2759"/>
<organism evidence="1 2">
    <name type="scientific">Eumeta variegata</name>
    <name type="common">Bagworm moth</name>
    <name type="synonym">Eumeta japonica</name>
    <dbReference type="NCBI Taxonomy" id="151549"/>
    <lineage>
        <taxon>Eukaryota</taxon>
        <taxon>Metazoa</taxon>
        <taxon>Ecdysozoa</taxon>
        <taxon>Arthropoda</taxon>
        <taxon>Hexapoda</taxon>
        <taxon>Insecta</taxon>
        <taxon>Pterygota</taxon>
        <taxon>Neoptera</taxon>
        <taxon>Endopterygota</taxon>
        <taxon>Lepidoptera</taxon>
        <taxon>Glossata</taxon>
        <taxon>Ditrysia</taxon>
        <taxon>Tineoidea</taxon>
        <taxon>Psychidae</taxon>
        <taxon>Oiketicinae</taxon>
        <taxon>Eumeta</taxon>
    </lineage>
</organism>
<accession>A0A4C1Y152</accession>
<evidence type="ECO:0000313" key="2">
    <source>
        <dbReference type="Proteomes" id="UP000299102"/>
    </source>
</evidence>
<dbReference type="AlphaFoldDB" id="A0A4C1Y152"/>
<dbReference type="Proteomes" id="UP000299102">
    <property type="component" value="Unassembled WGS sequence"/>
</dbReference>
<name>A0A4C1Y152_EUMVA</name>